<accession>A0A1J1HWQ1</accession>
<dbReference type="AlphaFoldDB" id="A0A1J1HWQ1"/>
<reference evidence="1 2" key="1">
    <citation type="submission" date="2015-04" db="EMBL/GenBank/DDBJ databases">
        <authorList>
            <person name="Syromyatnikov M.Y."/>
            <person name="Popov V.N."/>
        </authorList>
    </citation>
    <scope>NUCLEOTIDE SEQUENCE [LARGE SCALE GENOMIC DNA]</scope>
</reference>
<proteinExistence type="predicted"/>
<name>A0A1J1HWQ1_9DIPT</name>
<gene>
    <name evidence="1" type="ORF">CLUMA_CG006106</name>
</gene>
<protein>
    <submittedName>
        <fullName evidence="1">CLUMA_CG006106, isoform A</fullName>
    </submittedName>
</protein>
<sequence>MQAVGTMDSMQSQANRPKSLCKKIGEEADDVITSQENLHVDLHKRRHAINITNNPGYRVSVI</sequence>
<evidence type="ECO:0000313" key="2">
    <source>
        <dbReference type="Proteomes" id="UP000183832"/>
    </source>
</evidence>
<evidence type="ECO:0000313" key="1">
    <source>
        <dbReference type="EMBL" id="CRK92527.1"/>
    </source>
</evidence>
<keyword evidence="2" id="KW-1185">Reference proteome</keyword>
<dbReference type="Proteomes" id="UP000183832">
    <property type="component" value="Unassembled WGS sequence"/>
</dbReference>
<organism evidence="1 2">
    <name type="scientific">Clunio marinus</name>
    <dbReference type="NCBI Taxonomy" id="568069"/>
    <lineage>
        <taxon>Eukaryota</taxon>
        <taxon>Metazoa</taxon>
        <taxon>Ecdysozoa</taxon>
        <taxon>Arthropoda</taxon>
        <taxon>Hexapoda</taxon>
        <taxon>Insecta</taxon>
        <taxon>Pterygota</taxon>
        <taxon>Neoptera</taxon>
        <taxon>Endopterygota</taxon>
        <taxon>Diptera</taxon>
        <taxon>Nematocera</taxon>
        <taxon>Chironomoidea</taxon>
        <taxon>Chironomidae</taxon>
        <taxon>Clunio</taxon>
    </lineage>
</organism>
<dbReference type="EMBL" id="CVRI01000030">
    <property type="protein sequence ID" value="CRK92527.1"/>
    <property type="molecule type" value="Genomic_DNA"/>
</dbReference>